<dbReference type="EMBL" id="CP069811">
    <property type="protein sequence ID" value="QRQ91021.1"/>
    <property type="molecule type" value="Genomic_DNA"/>
</dbReference>
<dbReference type="GO" id="GO:0003677">
    <property type="term" value="F:DNA binding"/>
    <property type="evidence" value="ECO:0007669"/>
    <property type="project" value="UniProtKB-KW"/>
</dbReference>
<evidence type="ECO:0000313" key="9">
    <source>
        <dbReference type="Proteomes" id="UP000256862"/>
    </source>
</evidence>
<evidence type="ECO:0000313" key="6">
    <source>
        <dbReference type="EMBL" id="QEZ43704.1"/>
    </source>
</evidence>
<dbReference type="Gene3D" id="3.40.190.290">
    <property type="match status" value="1"/>
</dbReference>
<keyword evidence="3" id="KW-0238">DNA-binding</keyword>
<dbReference type="InterPro" id="IPR050950">
    <property type="entry name" value="HTH-type_LysR_regulators"/>
</dbReference>
<dbReference type="PROSITE" id="PS50931">
    <property type="entry name" value="HTH_LYSR"/>
    <property type="match status" value="1"/>
</dbReference>
<name>A0A375GNG4_9BURK</name>
<dbReference type="InterPro" id="IPR036390">
    <property type="entry name" value="WH_DNA-bd_sf"/>
</dbReference>
<dbReference type="Pfam" id="PF00126">
    <property type="entry name" value="HTH_1"/>
    <property type="match status" value="1"/>
</dbReference>
<dbReference type="SUPFAM" id="SSF53850">
    <property type="entry name" value="Periplasmic binding protein-like II"/>
    <property type="match status" value="1"/>
</dbReference>
<protein>
    <submittedName>
        <fullName evidence="6">LysR family transcriptional regulator</fullName>
    </submittedName>
</protein>
<dbReference type="AlphaFoldDB" id="A0A375GNG4"/>
<evidence type="ECO:0000259" key="5">
    <source>
        <dbReference type="PROSITE" id="PS50931"/>
    </source>
</evidence>
<dbReference type="InterPro" id="IPR005119">
    <property type="entry name" value="LysR_subst-bd"/>
</dbReference>
<evidence type="ECO:0000256" key="4">
    <source>
        <dbReference type="ARBA" id="ARBA00023163"/>
    </source>
</evidence>
<dbReference type="PANTHER" id="PTHR30419">
    <property type="entry name" value="HTH-TYPE TRANSCRIPTIONAL REGULATOR YBHD"/>
    <property type="match status" value="1"/>
</dbReference>
<dbReference type="GO" id="GO:0003700">
    <property type="term" value="F:DNA-binding transcription factor activity"/>
    <property type="evidence" value="ECO:0007669"/>
    <property type="project" value="InterPro"/>
</dbReference>
<geneLocation type="plasmid" evidence="9">
    <name>co2235_mp</name>
</geneLocation>
<dbReference type="OrthoDB" id="5914299at2"/>
<keyword evidence="2" id="KW-0805">Transcription regulation</keyword>
<evidence type="ECO:0000256" key="3">
    <source>
        <dbReference type="ARBA" id="ARBA00023125"/>
    </source>
</evidence>
<reference evidence="8 9" key="1">
    <citation type="submission" date="2018-01" db="EMBL/GenBank/DDBJ databases">
        <authorList>
            <person name="Clerissi C."/>
        </authorList>
    </citation>
    <scope>NUCLEOTIDE SEQUENCE [LARGE SCALE GENOMIC DNA]</scope>
    <source>
        <strain evidence="8">Cupriavidus oxalaticus LMG 2235</strain>
        <plasmid evidence="9">co2235_mp</plasmid>
    </source>
</reference>
<dbReference type="GeneID" id="303489926"/>
<evidence type="ECO:0000313" key="10">
    <source>
        <dbReference type="Proteomes" id="UP000325743"/>
    </source>
</evidence>
<evidence type="ECO:0000313" key="7">
    <source>
        <dbReference type="EMBL" id="QRQ91021.1"/>
    </source>
</evidence>
<evidence type="ECO:0000256" key="2">
    <source>
        <dbReference type="ARBA" id="ARBA00023015"/>
    </source>
</evidence>
<accession>A0A375GNG4</accession>
<dbReference type="Proteomes" id="UP000325743">
    <property type="component" value="Chromosome 1"/>
</dbReference>
<dbReference type="Gene3D" id="1.10.10.10">
    <property type="entry name" value="Winged helix-like DNA-binding domain superfamily/Winged helix DNA-binding domain"/>
    <property type="match status" value="1"/>
</dbReference>
<proteinExistence type="inferred from homology"/>
<gene>
    <name evidence="8" type="ORF">CO2235_MP60050</name>
    <name evidence="6" type="ORF">D2917_05280</name>
    <name evidence="7" type="ORF">JTE92_10340</name>
</gene>
<feature type="domain" description="HTH lysR-type" evidence="5">
    <location>
        <begin position="10"/>
        <end position="67"/>
    </location>
</feature>
<dbReference type="RefSeq" id="WP_084254442.1">
    <property type="nucleotide sequence ID" value="NZ_CP032518.1"/>
</dbReference>
<reference evidence="6 10" key="2">
    <citation type="submission" date="2018-09" db="EMBL/GenBank/DDBJ databases">
        <title>Complete genome sequence of Cupriavidus oxalaticus T2, a bacterium capable of phenol tolerance and degradation.</title>
        <authorList>
            <person name="Yan J."/>
        </authorList>
    </citation>
    <scope>NUCLEOTIDE SEQUENCE [LARGE SCALE GENOMIC DNA]</scope>
    <source>
        <strain evidence="6 10">T2</strain>
    </source>
</reference>
<dbReference type="InterPro" id="IPR036388">
    <property type="entry name" value="WH-like_DNA-bd_sf"/>
</dbReference>
<dbReference type="PANTHER" id="PTHR30419:SF8">
    <property type="entry name" value="NITROGEN ASSIMILATION TRANSCRIPTIONAL ACTIVATOR-RELATED"/>
    <property type="match status" value="1"/>
</dbReference>
<keyword evidence="4" id="KW-0804">Transcription</keyword>
<dbReference type="Proteomes" id="UP000623307">
    <property type="component" value="Chromosome 1"/>
</dbReference>
<dbReference type="Proteomes" id="UP000256862">
    <property type="component" value="Plasmid CO2235_mp"/>
</dbReference>
<dbReference type="EMBL" id="CP032518">
    <property type="protein sequence ID" value="QEZ43704.1"/>
    <property type="molecule type" value="Genomic_DNA"/>
</dbReference>
<evidence type="ECO:0000313" key="8">
    <source>
        <dbReference type="EMBL" id="SPC21686.1"/>
    </source>
</evidence>
<sequence>MNHSPLAHRLKLSQLRLLIGIADTGSLLGAADALHISQPAATKALRQMEQAVGEVLVSRSSGGSVLTDTGLILCRRARLVLAELRDVEEELGLWHSGGAGHVTVGALPVATPWLLPEALTSLAANAPRITVRVIEGNSDSMFEELKTGRIDMLVGRFWPGDDADLLTEVLYESTFRIGVRAAHPLVGKRRLRLGDLMGLQWILPPPGTHTRAALESMFRTTGQGLPPNPVETTSFLVMRSLMLQTDMICPFPVEILHADAQLGLIRFLPLNLDMRLPPVGVVRHAKRVLSPAADTVIERLRQAGARAAQTYQR</sequence>
<reference evidence="7 11" key="3">
    <citation type="submission" date="2021-02" db="EMBL/GenBank/DDBJ databases">
        <title>Complete Genome Sequence of Cupriavidus oxalaticus Strain Ox1, a Soil Oxalate-Degrading Species.</title>
        <authorList>
            <person name="Palmieri F."/>
            <person name="Udriet P."/>
            <person name="Deuasquier M."/>
            <person name="Beaudoing E."/>
            <person name="Johnson S.L."/>
            <person name="Davenport K.W."/>
            <person name="Chain P.S."/>
            <person name="Bindschedler S."/>
            <person name="Junier P."/>
        </authorList>
    </citation>
    <scope>NUCLEOTIDE SEQUENCE [LARGE SCALE GENOMIC DNA]</scope>
    <source>
        <strain evidence="7 11">Ox1</strain>
    </source>
</reference>
<dbReference type="SUPFAM" id="SSF46785">
    <property type="entry name" value="Winged helix' DNA-binding domain"/>
    <property type="match status" value="1"/>
</dbReference>
<evidence type="ECO:0000313" key="11">
    <source>
        <dbReference type="Proteomes" id="UP000623307"/>
    </source>
</evidence>
<dbReference type="Pfam" id="PF03466">
    <property type="entry name" value="LysR_substrate"/>
    <property type="match status" value="1"/>
</dbReference>
<comment type="similarity">
    <text evidence="1">Belongs to the LysR transcriptional regulatory family.</text>
</comment>
<dbReference type="EMBL" id="OGUS01000141">
    <property type="protein sequence ID" value="SPC21686.1"/>
    <property type="molecule type" value="Genomic_DNA"/>
</dbReference>
<keyword evidence="11" id="KW-1185">Reference proteome</keyword>
<dbReference type="InterPro" id="IPR000847">
    <property type="entry name" value="LysR_HTH_N"/>
</dbReference>
<evidence type="ECO:0000256" key="1">
    <source>
        <dbReference type="ARBA" id="ARBA00009437"/>
    </source>
</evidence>
<dbReference type="GO" id="GO:0005829">
    <property type="term" value="C:cytosol"/>
    <property type="evidence" value="ECO:0007669"/>
    <property type="project" value="TreeGrafter"/>
</dbReference>
<organism evidence="6 10">
    <name type="scientific">Cupriavidus oxalaticus</name>
    <dbReference type="NCBI Taxonomy" id="96344"/>
    <lineage>
        <taxon>Bacteria</taxon>
        <taxon>Pseudomonadati</taxon>
        <taxon>Pseudomonadota</taxon>
        <taxon>Betaproteobacteria</taxon>
        <taxon>Burkholderiales</taxon>
        <taxon>Burkholderiaceae</taxon>
        <taxon>Cupriavidus</taxon>
    </lineage>
</organism>